<name>A0ABR3GEB7_9PEZI</name>
<comment type="caution">
    <text evidence="2">The sequence shown here is derived from an EMBL/GenBank/DDBJ whole genome shotgun (WGS) entry which is preliminary data.</text>
</comment>
<evidence type="ECO:0000313" key="2">
    <source>
        <dbReference type="EMBL" id="KAL0634260.1"/>
    </source>
</evidence>
<dbReference type="EMBL" id="JBBBZM010000099">
    <property type="protein sequence ID" value="KAL0634260.1"/>
    <property type="molecule type" value="Genomic_DNA"/>
</dbReference>
<dbReference type="PANTHER" id="PTHR39475">
    <property type="entry name" value="CONIDIATION-SPECIFIC PROTEIN 6"/>
    <property type="match status" value="1"/>
</dbReference>
<accession>A0ABR3GEB7</accession>
<sequence length="120" mass="13259">MGKDSNLDNTPIYEASDHHKTSRKDEHRYDEGTKNSHKATDSKDQRSIANRLGAAELLNRSHRDDTSGHWSMPDPRAPALMHGNEPSKGAKIDAELQAEDEATMAKKTGHSKTDSLPGKK</sequence>
<keyword evidence="3" id="KW-1185">Reference proteome</keyword>
<organism evidence="2 3">
    <name type="scientific">Discina gigas</name>
    <dbReference type="NCBI Taxonomy" id="1032678"/>
    <lineage>
        <taxon>Eukaryota</taxon>
        <taxon>Fungi</taxon>
        <taxon>Dikarya</taxon>
        <taxon>Ascomycota</taxon>
        <taxon>Pezizomycotina</taxon>
        <taxon>Pezizomycetes</taxon>
        <taxon>Pezizales</taxon>
        <taxon>Discinaceae</taxon>
        <taxon>Discina</taxon>
    </lineage>
</organism>
<evidence type="ECO:0000256" key="1">
    <source>
        <dbReference type="SAM" id="MobiDB-lite"/>
    </source>
</evidence>
<reference evidence="2 3" key="1">
    <citation type="submission" date="2024-02" db="EMBL/GenBank/DDBJ databases">
        <title>Discinaceae phylogenomics.</title>
        <authorList>
            <person name="Dirks A.C."/>
            <person name="James T.Y."/>
        </authorList>
    </citation>
    <scope>NUCLEOTIDE SEQUENCE [LARGE SCALE GENOMIC DNA]</scope>
    <source>
        <strain evidence="2 3">ACD0624</strain>
    </source>
</reference>
<dbReference type="Proteomes" id="UP001447188">
    <property type="component" value="Unassembled WGS sequence"/>
</dbReference>
<dbReference type="PANTHER" id="PTHR39475:SF1">
    <property type="entry name" value="CONIDIATION-SPECIFIC PROTEIN 6"/>
    <property type="match status" value="1"/>
</dbReference>
<gene>
    <name evidence="2" type="ORF">Q9L58_006797</name>
</gene>
<evidence type="ECO:0000313" key="3">
    <source>
        <dbReference type="Proteomes" id="UP001447188"/>
    </source>
</evidence>
<feature type="compositionally biased region" description="Basic and acidic residues" evidence="1">
    <location>
        <begin position="15"/>
        <end position="46"/>
    </location>
</feature>
<feature type="region of interest" description="Disordered" evidence="1">
    <location>
        <begin position="1"/>
        <end position="120"/>
    </location>
</feature>
<protein>
    <submittedName>
        <fullName evidence="2">Uncharacterized protein</fullName>
    </submittedName>
</protein>
<proteinExistence type="predicted"/>